<dbReference type="Gene3D" id="3.40.50.720">
    <property type="entry name" value="NAD(P)-binding Rossmann-like Domain"/>
    <property type="match status" value="1"/>
</dbReference>
<dbReference type="EMBL" id="CAIIXF020000003">
    <property type="protein sequence ID" value="CAH1778717.1"/>
    <property type="molecule type" value="Genomic_DNA"/>
</dbReference>
<sequence length="320" mass="35126">MSQPLLGKVCVVTGATRGIGKGIALQLGEAGAKVYITGRTLKPVKDNIGGSLQETAEEIRNRGGVCVPVQCDHTKDEEIKALFDKVQDENDGQLDILVNNAYNAVKAIMRNLKVPFWEQPMDMWDTVNTVGLRNHYICSIYAARMMVPRRQGLIVNVSSAGGLRYLFNIPYGVGKEALDRMAVDVAFELRKHNVACVSLWPGAVQTETIMSEVKSGTFDGNASNVKTKQVFIEGESIEYAGKAIVNLASDPKVMSKTGKVLIGSDLADEYNYRDIDGRKPGNFRQISYLLQSSGWNTLSSFVPGFLTIPKWLVSFAGHKF</sequence>
<dbReference type="CDD" id="cd09763">
    <property type="entry name" value="DHRS1-like_SDR_c"/>
    <property type="match status" value="1"/>
</dbReference>
<evidence type="ECO:0000313" key="3">
    <source>
        <dbReference type="Proteomes" id="UP000749559"/>
    </source>
</evidence>
<dbReference type="Pfam" id="PF00106">
    <property type="entry name" value="adh_short"/>
    <property type="match status" value="1"/>
</dbReference>
<keyword evidence="1" id="KW-0560">Oxidoreductase</keyword>
<dbReference type="EMBL" id="CAIIXF020000003">
    <property type="protein sequence ID" value="CAH1778718.1"/>
    <property type="molecule type" value="Genomic_DNA"/>
</dbReference>
<dbReference type="PANTHER" id="PTHR44147">
    <property type="entry name" value="DEHYDROGENASE/REDUCTASE SDR FAMILY MEMBER 1"/>
    <property type="match status" value="1"/>
</dbReference>
<keyword evidence="3" id="KW-1185">Reference proteome</keyword>
<accession>A0A8J1UVJ8</accession>
<reference evidence="2" key="1">
    <citation type="submission" date="2022-03" db="EMBL/GenBank/DDBJ databases">
        <authorList>
            <person name="Martin C."/>
        </authorList>
    </citation>
    <scope>NUCLEOTIDE SEQUENCE</scope>
</reference>
<dbReference type="AlphaFoldDB" id="A0A8J1UVJ8"/>
<dbReference type="InterPro" id="IPR036291">
    <property type="entry name" value="NAD(P)-bd_dom_sf"/>
</dbReference>
<dbReference type="Proteomes" id="UP000749559">
    <property type="component" value="Unassembled WGS sequence"/>
</dbReference>
<comment type="caution">
    <text evidence="2">The sequence shown here is derived from an EMBL/GenBank/DDBJ whole genome shotgun (WGS) entry which is preliminary data.</text>
</comment>
<name>A0A8J1UVJ8_OWEFU</name>
<evidence type="ECO:0008006" key="4">
    <source>
        <dbReference type="Google" id="ProtNLM"/>
    </source>
</evidence>
<dbReference type="PROSITE" id="PS00061">
    <property type="entry name" value="ADH_SHORT"/>
    <property type="match status" value="1"/>
</dbReference>
<evidence type="ECO:0000313" key="2">
    <source>
        <dbReference type="EMBL" id="CAH1778718.1"/>
    </source>
</evidence>
<gene>
    <name evidence="2" type="ORF">OFUS_LOCUS5595</name>
</gene>
<dbReference type="InterPro" id="IPR020904">
    <property type="entry name" value="Sc_DH/Rdtase_CS"/>
</dbReference>
<proteinExistence type="predicted"/>
<dbReference type="SUPFAM" id="SSF51735">
    <property type="entry name" value="NAD(P)-binding Rossmann-fold domains"/>
    <property type="match status" value="1"/>
</dbReference>
<dbReference type="OrthoDB" id="1933717at2759"/>
<dbReference type="InterPro" id="IPR002347">
    <property type="entry name" value="SDR_fam"/>
</dbReference>
<protein>
    <recommendedName>
        <fullName evidence="4">Dehydrogenase/reductase SDR family member 1</fullName>
    </recommendedName>
</protein>
<dbReference type="PRINTS" id="PR00081">
    <property type="entry name" value="GDHRDH"/>
</dbReference>
<evidence type="ECO:0000256" key="1">
    <source>
        <dbReference type="ARBA" id="ARBA00023002"/>
    </source>
</evidence>
<dbReference type="GO" id="GO:0016491">
    <property type="term" value="F:oxidoreductase activity"/>
    <property type="evidence" value="ECO:0007669"/>
    <property type="project" value="UniProtKB-KW"/>
</dbReference>
<organism evidence="2 3">
    <name type="scientific">Owenia fusiformis</name>
    <name type="common">Polychaete worm</name>
    <dbReference type="NCBI Taxonomy" id="6347"/>
    <lineage>
        <taxon>Eukaryota</taxon>
        <taxon>Metazoa</taxon>
        <taxon>Spiralia</taxon>
        <taxon>Lophotrochozoa</taxon>
        <taxon>Annelida</taxon>
        <taxon>Polychaeta</taxon>
        <taxon>Sedentaria</taxon>
        <taxon>Canalipalpata</taxon>
        <taxon>Sabellida</taxon>
        <taxon>Oweniida</taxon>
        <taxon>Oweniidae</taxon>
        <taxon>Owenia</taxon>
    </lineage>
</organism>
<dbReference type="PANTHER" id="PTHR44147:SF2">
    <property type="entry name" value="DEHYDROGENASE_REDUCTASE SDR FAMILY MEMBER 1"/>
    <property type="match status" value="1"/>
</dbReference>